<dbReference type="InterPro" id="IPR011854">
    <property type="entry name" value="HypE"/>
</dbReference>
<dbReference type="InterPro" id="IPR036921">
    <property type="entry name" value="PurM-like_N_sf"/>
</dbReference>
<dbReference type="Gene3D" id="3.30.1330.10">
    <property type="entry name" value="PurM-like, N-terminal domain"/>
    <property type="match status" value="1"/>
</dbReference>
<evidence type="ECO:0000259" key="3">
    <source>
        <dbReference type="Pfam" id="PF02769"/>
    </source>
</evidence>
<evidence type="ECO:0000313" key="4">
    <source>
        <dbReference type="EMBL" id="GLI57003.1"/>
    </source>
</evidence>
<evidence type="ECO:0000259" key="2">
    <source>
        <dbReference type="Pfam" id="PF00586"/>
    </source>
</evidence>
<evidence type="ECO:0000256" key="1">
    <source>
        <dbReference type="ARBA" id="ARBA00006243"/>
    </source>
</evidence>
<gene>
    <name evidence="4" type="ORF">PM10SUCC1_25170</name>
</gene>
<dbReference type="CDD" id="cd06061">
    <property type="entry name" value="PurM-like1"/>
    <property type="match status" value="1"/>
</dbReference>
<proteinExistence type="inferred from homology"/>
<dbReference type="Proteomes" id="UP001144471">
    <property type="component" value="Unassembled WGS sequence"/>
</dbReference>
<reference evidence="4" key="1">
    <citation type="submission" date="2022-12" db="EMBL/GenBank/DDBJ databases">
        <title>Reference genome sequencing for broad-spectrum identification of bacterial and archaeal isolates by mass spectrometry.</title>
        <authorList>
            <person name="Sekiguchi Y."/>
            <person name="Tourlousse D.M."/>
        </authorList>
    </citation>
    <scope>NUCLEOTIDE SEQUENCE</scope>
    <source>
        <strain evidence="4">10succ1</strain>
    </source>
</reference>
<dbReference type="RefSeq" id="WP_281836431.1">
    <property type="nucleotide sequence ID" value="NZ_BSDY01000012.1"/>
</dbReference>
<dbReference type="InterPro" id="IPR016188">
    <property type="entry name" value="PurM-like_N"/>
</dbReference>
<comment type="similarity">
    <text evidence="1">Belongs to the HypE family.</text>
</comment>
<keyword evidence="5" id="KW-1185">Reference proteome</keyword>
<feature type="domain" description="PurM-like N-terminal" evidence="2">
    <location>
        <begin position="33"/>
        <end position="138"/>
    </location>
</feature>
<dbReference type="AlphaFoldDB" id="A0A9W6LNV6"/>
<dbReference type="EMBL" id="BSDY01000012">
    <property type="protein sequence ID" value="GLI57003.1"/>
    <property type="molecule type" value="Genomic_DNA"/>
</dbReference>
<dbReference type="SUPFAM" id="SSF55326">
    <property type="entry name" value="PurM N-terminal domain-like"/>
    <property type="match status" value="1"/>
</dbReference>
<feature type="domain" description="PurM-like C-terminal" evidence="3">
    <location>
        <begin position="152"/>
        <end position="304"/>
    </location>
</feature>
<dbReference type="GO" id="GO:0051604">
    <property type="term" value="P:protein maturation"/>
    <property type="evidence" value="ECO:0007669"/>
    <property type="project" value="TreeGrafter"/>
</dbReference>
<name>A0A9W6LNV6_9FUSO</name>
<dbReference type="Gene3D" id="3.90.650.10">
    <property type="entry name" value="PurM-like C-terminal domain"/>
    <property type="match status" value="1"/>
</dbReference>
<dbReference type="InterPro" id="IPR010918">
    <property type="entry name" value="PurM-like_C_dom"/>
</dbReference>
<accession>A0A9W6LNV6</accession>
<dbReference type="Pfam" id="PF02769">
    <property type="entry name" value="AIRS_C"/>
    <property type="match status" value="1"/>
</dbReference>
<dbReference type="Pfam" id="PF00586">
    <property type="entry name" value="AIRS"/>
    <property type="match status" value="1"/>
</dbReference>
<dbReference type="SUPFAM" id="SSF56042">
    <property type="entry name" value="PurM C-terminal domain-like"/>
    <property type="match status" value="1"/>
</dbReference>
<protein>
    <submittedName>
        <fullName evidence="4">Hydrogenase</fullName>
    </submittedName>
</protein>
<evidence type="ECO:0000313" key="5">
    <source>
        <dbReference type="Proteomes" id="UP001144471"/>
    </source>
</evidence>
<dbReference type="PANTHER" id="PTHR30303">
    <property type="entry name" value="HYDROGENASE ISOENZYMES FORMATION PROTEIN HYPE"/>
    <property type="match status" value="1"/>
</dbReference>
<dbReference type="PIRSF" id="PIRSF005644">
    <property type="entry name" value="Hdrgns_mtr_HypE"/>
    <property type="match status" value="1"/>
</dbReference>
<dbReference type="InterPro" id="IPR036676">
    <property type="entry name" value="PurM-like_C_sf"/>
</dbReference>
<sequence>MEVGKLKASDLRELIFNNIEGRRKEILTDPKIGGDCAVMDFGEKVAYISSDPITGTSEELGKLAVNINCNDIATAGVEPVGLMLTILAPEGTSREELDRIMRDAQAECKKIGVSIIGGHTEITRVVNQIVASVTAIGIGYKKDYKSREETVDGDILVLTKGVGIEGTGIIAYEKENDILENLGEEILAEAKGMLDKTSVVKEGLVASSYVKGMHDVTEGGILGAVWEMSEFYGLGAEVYREKLVIHRSTKALCDHFEIDPLRLISSGSMLLVVSPENYEVLGRKLSSEGIEWSNIGRLTEEKSKVMISGCFIEEIGEPESDELYKVV</sequence>
<organism evidence="4 5">
    <name type="scientific">Propionigenium maris DSM 9537</name>
    <dbReference type="NCBI Taxonomy" id="1123000"/>
    <lineage>
        <taxon>Bacteria</taxon>
        <taxon>Fusobacteriati</taxon>
        <taxon>Fusobacteriota</taxon>
        <taxon>Fusobacteriia</taxon>
        <taxon>Fusobacteriales</taxon>
        <taxon>Fusobacteriaceae</taxon>
        <taxon>Propionigenium</taxon>
    </lineage>
</organism>
<comment type="caution">
    <text evidence="4">The sequence shown here is derived from an EMBL/GenBank/DDBJ whole genome shotgun (WGS) entry which is preliminary data.</text>
</comment>
<dbReference type="PANTHER" id="PTHR30303:SF4">
    <property type="entry name" value="HYDROGENASE EXPRESSION_FORMATION PROTEIN HYPE"/>
    <property type="match status" value="1"/>
</dbReference>